<proteinExistence type="predicted"/>
<protein>
    <submittedName>
        <fullName evidence="2">Uncharacterized protein</fullName>
    </submittedName>
</protein>
<keyword evidence="1" id="KW-0472">Membrane</keyword>
<dbReference type="AlphaFoldDB" id="A0AAE9GCU1"/>
<evidence type="ECO:0000313" key="2">
    <source>
        <dbReference type="EMBL" id="UOG57709.1"/>
    </source>
</evidence>
<organism evidence="2 3">
    <name type="scientific">Leptospira noguchii</name>
    <dbReference type="NCBI Taxonomy" id="28182"/>
    <lineage>
        <taxon>Bacteria</taxon>
        <taxon>Pseudomonadati</taxon>
        <taxon>Spirochaetota</taxon>
        <taxon>Spirochaetia</taxon>
        <taxon>Leptospirales</taxon>
        <taxon>Leptospiraceae</taxon>
        <taxon>Leptospira</taxon>
    </lineage>
</organism>
<gene>
    <name evidence="2" type="ORF">MAL03_06150</name>
</gene>
<dbReference type="EMBL" id="CP091957">
    <property type="protein sequence ID" value="UOG57709.1"/>
    <property type="molecule type" value="Genomic_DNA"/>
</dbReference>
<evidence type="ECO:0000313" key="3">
    <source>
        <dbReference type="Proteomes" id="UP000829829"/>
    </source>
</evidence>
<feature type="transmembrane region" description="Helical" evidence="1">
    <location>
        <begin position="20"/>
        <end position="41"/>
    </location>
</feature>
<accession>A0AAE9GCU1</accession>
<dbReference type="Proteomes" id="UP000829829">
    <property type="component" value="Chromosome 1"/>
</dbReference>
<keyword evidence="1" id="KW-1133">Transmembrane helix</keyword>
<reference evidence="2" key="1">
    <citation type="submission" date="2022-02" db="EMBL/GenBank/DDBJ databases">
        <title>The genetically variable rfb locus in Leptospira is a mobile cassette and a molecular signature of serovar identity.</title>
        <authorList>
            <person name="Nieves C."/>
            <person name="Vincent A.T."/>
            <person name="Zarantonelli L."/>
            <person name="Picardeau M."/>
            <person name="Veyrier F.J."/>
            <person name="Buschiazzo A."/>
        </authorList>
    </citation>
    <scope>NUCLEOTIDE SEQUENCE</scope>
    <source>
        <strain evidence="2">IP1512017</strain>
    </source>
</reference>
<feature type="transmembrane region" description="Helical" evidence="1">
    <location>
        <begin position="76"/>
        <end position="93"/>
    </location>
</feature>
<name>A0AAE9GCU1_9LEPT</name>
<evidence type="ECO:0000256" key="1">
    <source>
        <dbReference type="SAM" id="Phobius"/>
    </source>
</evidence>
<sequence>MWGGNLVLQRICRNSHRFNIEIQILVGLVIAPYGSLCRVALTKAKRFPELSVSLPMGRSTGRVNSAKRFLRKRFRVNKLNLKTIAVLCFLYAIY</sequence>
<dbReference type="RefSeq" id="WP_243815852.1">
    <property type="nucleotide sequence ID" value="NZ_CP091957.1"/>
</dbReference>
<keyword evidence="1" id="KW-0812">Transmembrane</keyword>